<dbReference type="CDD" id="cd18186">
    <property type="entry name" value="BTB_POZ_ZBTB_KLHL-like"/>
    <property type="match status" value="1"/>
</dbReference>
<organism evidence="3">
    <name type="scientific">Dissoconium aciculare CBS 342.82</name>
    <dbReference type="NCBI Taxonomy" id="1314786"/>
    <lineage>
        <taxon>Eukaryota</taxon>
        <taxon>Fungi</taxon>
        <taxon>Dikarya</taxon>
        <taxon>Ascomycota</taxon>
        <taxon>Pezizomycotina</taxon>
        <taxon>Dothideomycetes</taxon>
        <taxon>Dothideomycetidae</taxon>
        <taxon>Mycosphaerellales</taxon>
        <taxon>Dissoconiaceae</taxon>
        <taxon>Dissoconium</taxon>
    </lineage>
</organism>
<protein>
    <recommendedName>
        <fullName evidence="1">BTB domain-containing protein</fullName>
    </recommendedName>
</protein>
<dbReference type="RefSeq" id="XP_033455369.1">
    <property type="nucleotide sequence ID" value="XM_033609075.1"/>
</dbReference>
<dbReference type="Proteomes" id="UP000504637">
    <property type="component" value="Unplaced"/>
</dbReference>
<reference evidence="3" key="1">
    <citation type="submission" date="2020-01" db="EMBL/GenBank/DDBJ databases">
        <authorList>
            <consortium name="DOE Joint Genome Institute"/>
            <person name="Haridas S."/>
            <person name="Albert R."/>
            <person name="Binder M."/>
            <person name="Bloem J."/>
            <person name="Labutti K."/>
            <person name="Salamov A."/>
            <person name="Andreopoulos B."/>
            <person name="Baker S.E."/>
            <person name="Barry K."/>
            <person name="Bills G."/>
            <person name="Bluhm B.H."/>
            <person name="Cannon C."/>
            <person name="Castanera R."/>
            <person name="Culley D.E."/>
            <person name="Daum C."/>
            <person name="Ezra D."/>
            <person name="Gonzalez J.B."/>
            <person name="Henrissat B."/>
            <person name="Kuo A."/>
            <person name="Liang C."/>
            <person name="Lipzen A."/>
            <person name="Lutzoni F."/>
            <person name="Magnuson J."/>
            <person name="Mondo S."/>
            <person name="Nolan M."/>
            <person name="Ohm R."/>
            <person name="Pangilinan J."/>
            <person name="Park H.-J."/>
            <person name="Ramirez L."/>
            <person name="Alfaro M."/>
            <person name="Sun H."/>
            <person name="Tritt A."/>
            <person name="Yoshinaga Y."/>
            <person name="Zwiers L.-H."/>
            <person name="Turgeon B.G."/>
            <person name="Goodwin S.B."/>
            <person name="Spatafora J.W."/>
            <person name="Crous P.W."/>
            <person name="Grigoriev I.V."/>
        </authorList>
    </citation>
    <scope>NUCLEOTIDE SEQUENCE</scope>
    <source>
        <strain evidence="3">CBS 342.82</strain>
    </source>
</reference>
<evidence type="ECO:0000313" key="2">
    <source>
        <dbReference type="Proteomes" id="UP000504637"/>
    </source>
</evidence>
<dbReference type="PANTHER" id="PTHR47843:SF5">
    <property type="entry name" value="BTB_POZ DOMAIN PROTEIN"/>
    <property type="match status" value="1"/>
</dbReference>
<accession>A0A6J3LRT1</accession>
<feature type="domain" description="BTB" evidence="1">
    <location>
        <begin position="6"/>
        <end position="74"/>
    </location>
</feature>
<dbReference type="PROSITE" id="PS50097">
    <property type="entry name" value="BTB"/>
    <property type="match status" value="1"/>
</dbReference>
<sequence>MDGSYADYEVKCEDTVWRVHRAILGPRSAFFATCFENFHESTCGSVELKEVAGGAPIVEMALKYVYTLEYPRDTKCQPFTHHALLFIFADVYQIPDLSLMATAEFRKQTLRSSTKLSLKDIFQSTRILYTLCAGHHLIHRICAIIFSSVVKKVYARGSKELVEHLQGLLESMPRISAQLCKTLAMAPQGGGSEPIASHASECWEEEPMAKHILQSKHELR</sequence>
<dbReference type="InterPro" id="IPR000210">
    <property type="entry name" value="BTB/POZ_dom"/>
</dbReference>
<evidence type="ECO:0000313" key="3">
    <source>
        <dbReference type="RefSeq" id="XP_033455369.1"/>
    </source>
</evidence>
<reference evidence="3" key="3">
    <citation type="submission" date="2025-08" db="UniProtKB">
        <authorList>
            <consortium name="RefSeq"/>
        </authorList>
    </citation>
    <scope>IDENTIFICATION</scope>
    <source>
        <strain evidence="3">CBS 342.82</strain>
    </source>
</reference>
<keyword evidence="2" id="KW-1185">Reference proteome</keyword>
<dbReference type="Pfam" id="PF00651">
    <property type="entry name" value="BTB"/>
    <property type="match status" value="1"/>
</dbReference>
<evidence type="ECO:0000259" key="1">
    <source>
        <dbReference type="PROSITE" id="PS50097"/>
    </source>
</evidence>
<proteinExistence type="predicted"/>
<dbReference type="GeneID" id="54366876"/>
<dbReference type="AlphaFoldDB" id="A0A6J3LRT1"/>
<name>A0A6J3LRT1_9PEZI</name>
<dbReference type="PANTHER" id="PTHR47843">
    <property type="entry name" value="BTB DOMAIN-CONTAINING PROTEIN-RELATED"/>
    <property type="match status" value="1"/>
</dbReference>
<gene>
    <name evidence="3" type="ORF">K489DRAFT_96000</name>
</gene>
<dbReference type="Gene3D" id="3.30.710.10">
    <property type="entry name" value="Potassium Channel Kv1.1, Chain A"/>
    <property type="match status" value="1"/>
</dbReference>
<reference evidence="3" key="2">
    <citation type="submission" date="2020-04" db="EMBL/GenBank/DDBJ databases">
        <authorList>
            <consortium name="NCBI Genome Project"/>
        </authorList>
    </citation>
    <scope>NUCLEOTIDE SEQUENCE</scope>
    <source>
        <strain evidence="3">CBS 342.82</strain>
    </source>
</reference>
<dbReference type="OrthoDB" id="6359816at2759"/>
<dbReference type="SUPFAM" id="SSF54695">
    <property type="entry name" value="POZ domain"/>
    <property type="match status" value="1"/>
</dbReference>
<dbReference type="InterPro" id="IPR011333">
    <property type="entry name" value="SKP1/BTB/POZ_sf"/>
</dbReference>